<dbReference type="SUPFAM" id="SSF51735">
    <property type="entry name" value="NAD(P)-binding Rossmann-fold domains"/>
    <property type="match status" value="1"/>
</dbReference>
<dbReference type="SMART" id="SM00822">
    <property type="entry name" value="PKS_KR"/>
    <property type="match status" value="1"/>
</dbReference>
<dbReference type="STRING" id="105696.A0A1Y2LL43"/>
<dbReference type="PANTHER" id="PTHR44196:SF1">
    <property type="entry name" value="DEHYDROGENASE_REDUCTASE SDR FAMILY MEMBER 7B"/>
    <property type="match status" value="1"/>
</dbReference>
<organism evidence="4 5">
    <name type="scientific">Epicoccum nigrum</name>
    <name type="common">Soil fungus</name>
    <name type="synonym">Epicoccum purpurascens</name>
    <dbReference type="NCBI Taxonomy" id="105696"/>
    <lineage>
        <taxon>Eukaryota</taxon>
        <taxon>Fungi</taxon>
        <taxon>Dikarya</taxon>
        <taxon>Ascomycota</taxon>
        <taxon>Pezizomycotina</taxon>
        <taxon>Dothideomycetes</taxon>
        <taxon>Pleosporomycetidae</taxon>
        <taxon>Pleosporales</taxon>
        <taxon>Pleosporineae</taxon>
        <taxon>Didymellaceae</taxon>
        <taxon>Epicoccum</taxon>
    </lineage>
</organism>
<reference evidence="4 5" key="1">
    <citation type="journal article" date="2017" name="Genome Announc.">
        <title>Genome sequence of the saprophytic ascomycete Epicoccum nigrum ICMP 19927 strain isolated from New Zealand.</title>
        <authorList>
            <person name="Fokin M."/>
            <person name="Fleetwood D."/>
            <person name="Weir B.S."/>
            <person name="Villas-Boas S.G."/>
        </authorList>
    </citation>
    <scope>NUCLEOTIDE SEQUENCE [LARGE SCALE GENOMIC DNA]</scope>
    <source>
        <strain evidence="4 5">ICMP 19927</strain>
    </source>
</reference>
<dbReference type="GO" id="GO:0016020">
    <property type="term" value="C:membrane"/>
    <property type="evidence" value="ECO:0007669"/>
    <property type="project" value="TreeGrafter"/>
</dbReference>
<accession>A0A1Y2LL43</accession>
<evidence type="ECO:0000313" key="4">
    <source>
        <dbReference type="EMBL" id="OSS44232.1"/>
    </source>
</evidence>
<keyword evidence="5" id="KW-1185">Reference proteome</keyword>
<dbReference type="AlphaFoldDB" id="A0A1Y2LL43"/>
<dbReference type="InterPro" id="IPR057326">
    <property type="entry name" value="KR_dom"/>
</dbReference>
<evidence type="ECO:0000256" key="1">
    <source>
        <dbReference type="ARBA" id="ARBA00006484"/>
    </source>
</evidence>
<dbReference type="PRINTS" id="PR00081">
    <property type="entry name" value="GDHRDH"/>
</dbReference>
<dbReference type="InterPro" id="IPR002347">
    <property type="entry name" value="SDR_fam"/>
</dbReference>
<dbReference type="CDD" id="cd05233">
    <property type="entry name" value="SDR_c"/>
    <property type="match status" value="1"/>
</dbReference>
<dbReference type="PANTHER" id="PTHR44196">
    <property type="entry name" value="DEHYDROGENASE/REDUCTASE SDR FAMILY MEMBER 7B"/>
    <property type="match status" value="1"/>
</dbReference>
<dbReference type="Gene3D" id="3.40.50.720">
    <property type="entry name" value="NAD(P)-binding Rossmann-like Domain"/>
    <property type="match status" value="1"/>
</dbReference>
<keyword evidence="2" id="KW-0560">Oxidoreductase</keyword>
<dbReference type="InParanoid" id="A0A1Y2LL43"/>
<gene>
    <name evidence="4" type="ORF">B5807_10966</name>
</gene>
<dbReference type="InterPro" id="IPR036291">
    <property type="entry name" value="NAD(P)-bd_dom_sf"/>
</dbReference>
<evidence type="ECO:0000259" key="3">
    <source>
        <dbReference type="SMART" id="SM00822"/>
    </source>
</evidence>
<proteinExistence type="inferred from homology"/>
<protein>
    <recommendedName>
        <fullName evidence="3">Ketoreductase domain-containing protein</fullName>
    </recommendedName>
</protein>
<evidence type="ECO:0000313" key="5">
    <source>
        <dbReference type="Proteomes" id="UP000193240"/>
    </source>
</evidence>
<name>A0A1Y2LL43_EPING</name>
<comment type="similarity">
    <text evidence="1">Belongs to the short-chain dehydrogenases/reductases (SDR) family.</text>
</comment>
<evidence type="ECO:0000256" key="2">
    <source>
        <dbReference type="ARBA" id="ARBA00023002"/>
    </source>
</evidence>
<dbReference type="GO" id="GO:0016491">
    <property type="term" value="F:oxidoreductase activity"/>
    <property type="evidence" value="ECO:0007669"/>
    <property type="project" value="UniProtKB-KW"/>
</dbReference>
<feature type="domain" description="Ketoreductase" evidence="3">
    <location>
        <begin position="36"/>
        <end position="220"/>
    </location>
</feature>
<sequence length="302" mass="32141">MDANAFTVPFQFTKSLKREIYPSIDPKNPKLSAEGKTILVTGATGGLGGEVVRAWATAGAKTIVLVGRNKELLEEPTAAVNSISPSTKVLALIADLTKDADVEAIFKQAVNAFGTVDVVLHAAGSFAGGPVGDIEPNAWFNDYEVNVKGSYTLAYYYLKSLASGSGTFIILGTLGASFTAPGMSSYSGSKMALLKLAEYLDAEKSNLRVFTIHPGIVAATETKRGMVVDQLTPFAKDTGIQTGGLSLYLAQPNADYLRGSFISVNWDVDEMEVHKQEITELKLLKLGFLGAKLGPEGHPWST</sequence>
<dbReference type="EMBL" id="KZ107858">
    <property type="protein sequence ID" value="OSS44232.1"/>
    <property type="molecule type" value="Genomic_DNA"/>
</dbReference>
<dbReference type="OMA" id="ITKSAGC"/>
<dbReference type="Proteomes" id="UP000193240">
    <property type="component" value="Unassembled WGS sequence"/>
</dbReference>
<dbReference type="Pfam" id="PF00106">
    <property type="entry name" value="adh_short"/>
    <property type="match status" value="1"/>
</dbReference>